<accession>A0ABW7WX75</accession>
<evidence type="ECO:0000256" key="2">
    <source>
        <dbReference type="SAM" id="Phobius"/>
    </source>
</evidence>
<keyword evidence="2" id="KW-1133">Transmembrane helix</keyword>
<reference evidence="3 4" key="1">
    <citation type="submission" date="2024-10" db="EMBL/GenBank/DDBJ databases">
        <title>The Natural Products Discovery Center: Release of the First 8490 Sequenced Strains for Exploring Actinobacteria Biosynthetic Diversity.</title>
        <authorList>
            <person name="Kalkreuter E."/>
            <person name="Kautsar S.A."/>
            <person name="Yang D."/>
            <person name="Bader C.D."/>
            <person name="Teijaro C.N."/>
            <person name="Fluegel L."/>
            <person name="Davis C.M."/>
            <person name="Simpson J.R."/>
            <person name="Lauterbach L."/>
            <person name="Steele A.D."/>
            <person name="Gui C."/>
            <person name="Meng S."/>
            <person name="Li G."/>
            <person name="Viehrig K."/>
            <person name="Ye F."/>
            <person name="Su P."/>
            <person name="Kiefer A.F."/>
            <person name="Nichols A."/>
            <person name="Cepeda A.J."/>
            <person name="Yan W."/>
            <person name="Fan B."/>
            <person name="Jiang Y."/>
            <person name="Adhikari A."/>
            <person name="Zheng C.-J."/>
            <person name="Schuster L."/>
            <person name="Cowan T.M."/>
            <person name="Smanski M.J."/>
            <person name="Chevrette M.G."/>
            <person name="De Carvalho L.P.S."/>
            <person name="Shen B."/>
        </authorList>
    </citation>
    <scope>NUCLEOTIDE SEQUENCE [LARGE SCALE GENOMIC DNA]</scope>
    <source>
        <strain evidence="3 4">NPDC019275</strain>
    </source>
</reference>
<dbReference type="RefSeq" id="WP_397092048.1">
    <property type="nucleotide sequence ID" value="NZ_JBIRYO010000004.1"/>
</dbReference>
<evidence type="ECO:0000256" key="1">
    <source>
        <dbReference type="SAM" id="MobiDB-lite"/>
    </source>
</evidence>
<feature type="transmembrane region" description="Helical" evidence="2">
    <location>
        <begin position="12"/>
        <end position="32"/>
    </location>
</feature>
<name>A0ABW7WX75_9NOCA</name>
<evidence type="ECO:0000313" key="3">
    <source>
        <dbReference type="EMBL" id="MFI2473445.1"/>
    </source>
</evidence>
<keyword evidence="4" id="KW-1185">Reference proteome</keyword>
<comment type="caution">
    <text evidence="3">The sequence shown here is derived from an EMBL/GenBank/DDBJ whole genome shotgun (WGS) entry which is preliminary data.</text>
</comment>
<evidence type="ECO:0000313" key="4">
    <source>
        <dbReference type="Proteomes" id="UP001611415"/>
    </source>
</evidence>
<feature type="transmembrane region" description="Helical" evidence="2">
    <location>
        <begin position="89"/>
        <end position="111"/>
    </location>
</feature>
<protein>
    <submittedName>
        <fullName evidence="3">Uncharacterized protein</fullName>
    </submittedName>
</protein>
<gene>
    <name evidence="3" type="ORF">ACH49W_08710</name>
</gene>
<keyword evidence="2" id="KW-0472">Membrane</keyword>
<organism evidence="3 4">
    <name type="scientific">Nocardia xishanensis</name>
    <dbReference type="NCBI Taxonomy" id="238964"/>
    <lineage>
        <taxon>Bacteria</taxon>
        <taxon>Bacillati</taxon>
        <taxon>Actinomycetota</taxon>
        <taxon>Actinomycetes</taxon>
        <taxon>Mycobacteriales</taxon>
        <taxon>Nocardiaceae</taxon>
        <taxon>Nocardia</taxon>
    </lineage>
</organism>
<dbReference type="EMBL" id="JBIRYO010000004">
    <property type="protein sequence ID" value="MFI2473445.1"/>
    <property type="molecule type" value="Genomic_DNA"/>
</dbReference>
<proteinExistence type="predicted"/>
<sequence>MLVVVPIRALKYIEIRVWALFLGIAAAVLLYVNVPHVLHPLGGTEPPTCEGRTMSQSEFCRVDTREAGIRRLSYEEMQQQEKDDNRDKAVIWTIVGTGAAVLALIFVVPIGSRKSAARRGKGRTSASARRTAGPPSRRGIR</sequence>
<feature type="region of interest" description="Disordered" evidence="1">
    <location>
        <begin position="117"/>
        <end position="141"/>
    </location>
</feature>
<dbReference type="Proteomes" id="UP001611415">
    <property type="component" value="Unassembled WGS sequence"/>
</dbReference>
<keyword evidence="2" id="KW-0812">Transmembrane</keyword>